<evidence type="ECO:0000313" key="3">
    <source>
        <dbReference type="Proteomes" id="UP000189940"/>
    </source>
</evidence>
<name>A0A1V4HV71_NITVU</name>
<dbReference type="Proteomes" id="UP000189940">
    <property type="component" value="Unassembled WGS sequence"/>
</dbReference>
<evidence type="ECO:0000256" key="1">
    <source>
        <dbReference type="SAM" id="MobiDB-lite"/>
    </source>
</evidence>
<keyword evidence="3" id="KW-1185">Reference proteome</keyword>
<dbReference type="EMBL" id="MWPQ01000054">
    <property type="protein sequence ID" value="OPH81824.1"/>
    <property type="molecule type" value="Genomic_DNA"/>
</dbReference>
<reference evidence="2 3" key="1">
    <citation type="submission" date="2017-02" db="EMBL/GenBank/DDBJ databases">
        <title>Genome sequence of the nitrite-oxidizing bacterium Nitrobacter vulgaris strain Ab1.</title>
        <authorList>
            <person name="Mellbye B.L."/>
            <person name="Davis E.W."/>
            <person name="Spieck E."/>
            <person name="Chang J.H."/>
            <person name="Bottomley P.J."/>
            <person name="Sayavedra-Soto L.A."/>
        </authorList>
    </citation>
    <scope>NUCLEOTIDE SEQUENCE [LARGE SCALE GENOMIC DNA]</scope>
    <source>
        <strain evidence="2 3">Ab1</strain>
    </source>
</reference>
<protein>
    <submittedName>
        <fullName evidence="2">Uncharacterized protein</fullName>
    </submittedName>
</protein>
<evidence type="ECO:0000313" key="2">
    <source>
        <dbReference type="EMBL" id="OPH81824.1"/>
    </source>
</evidence>
<accession>A0A1V4HV71</accession>
<dbReference type="AlphaFoldDB" id="A0A1V4HV71"/>
<gene>
    <name evidence="2" type="ORF">B2M20_15200</name>
</gene>
<proteinExistence type="predicted"/>
<feature type="region of interest" description="Disordered" evidence="1">
    <location>
        <begin position="208"/>
        <end position="227"/>
    </location>
</feature>
<sequence length="227" mass="25208">MAERQEWMPLGEAFDLIALTPKIKLRADERVFARRSEIDDVINLETEDAMSEAGLNGRLEFRGLKAKHGKALIPVPPEWFGVRARRWVRTPRGIDPDSNELWFAPLHQEQDNSFVVAASFAAQNGVHPQRWFKVQVRTKTLETFLKTLDGAMPEATPKTPRPSTKIIKDAVASISASGAPVTAGRVIEKLQMLGYKPARGPIRDALKEAGLTRRVGRPSAAHNSPKS</sequence>
<comment type="caution">
    <text evidence="2">The sequence shown here is derived from an EMBL/GenBank/DDBJ whole genome shotgun (WGS) entry which is preliminary data.</text>
</comment>
<organism evidence="2 3">
    <name type="scientific">Nitrobacter vulgaris</name>
    <dbReference type="NCBI Taxonomy" id="29421"/>
    <lineage>
        <taxon>Bacteria</taxon>
        <taxon>Pseudomonadati</taxon>
        <taxon>Pseudomonadota</taxon>
        <taxon>Alphaproteobacteria</taxon>
        <taxon>Hyphomicrobiales</taxon>
        <taxon>Nitrobacteraceae</taxon>
        <taxon>Nitrobacter</taxon>
    </lineage>
</organism>